<proteinExistence type="predicted"/>
<dbReference type="EMBL" id="QMKK01000022">
    <property type="protein sequence ID" value="RAX42408.1"/>
    <property type="molecule type" value="Genomic_DNA"/>
</dbReference>
<dbReference type="RefSeq" id="WP_112340894.1">
    <property type="nucleotide sequence ID" value="NZ_QMKK01000022.1"/>
</dbReference>
<dbReference type="OrthoDB" id="7996345at2"/>
<comment type="caution">
    <text evidence="1">The sequence shown here is derived from an EMBL/GenBank/DDBJ whole genome shotgun (WGS) entry which is preliminary data.</text>
</comment>
<evidence type="ECO:0000313" key="2">
    <source>
        <dbReference type="Proteomes" id="UP000251205"/>
    </source>
</evidence>
<gene>
    <name evidence="1" type="ORF">DQ393_06080</name>
</gene>
<name>A0A329YHC8_RHITR</name>
<sequence length="213" mass="21529">MTQILSDDRHTTASYIVSEANGYRSREVGVVVSGSGMLKAGTVLGQVALGTATAAAKSGGNTGNGTISAVTLLEGAKLGVYKLRFTSATAWTLVDPDGFEIGSGANGAANANDLAFTTTAGGTAFVGGDGFDITVSPGTKKLKPLNPSAVDGSQHAVAILYEGCDATATDVRRTYTARDSEVQADMLTWPAGITDPQKTAALASLAALGIIAR</sequence>
<protein>
    <submittedName>
        <fullName evidence="1">Head decoration protein</fullName>
    </submittedName>
</protein>
<reference evidence="1 2" key="1">
    <citation type="submission" date="2018-06" db="EMBL/GenBank/DDBJ databases">
        <title>Whole Genome Sequence of an efficient microsymbiont, Rhizobium tropici.</title>
        <authorList>
            <person name="Srinivasan R."/>
            <person name="Singh H.V."/>
            <person name="Srivastava R."/>
            <person name="Kumari B."/>
            <person name="Radhakrishna A."/>
        </authorList>
    </citation>
    <scope>NUCLEOTIDE SEQUENCE [LARGE SCALE GENOMIC DNA]</scope>
    <source>
        <strain evidence="1 2">IGFRI Rhizo-19</strain>
    </source>
</reference>
<accession>A0A329YHC8</accession>
<organism evidence="1 2">
    <name type="scientific">Rhizobium tropici</name>
    <dbReference type="NCBI Taxonomy" id="398"/>
    <lineage>
        <taxon>Bacteria</taxon>
        <taxon>Pseudomonadati</taxon>
        <taxon>Pseudomonadota</taxon>
        <taxon>Alphaproteobacteria</taxon>
        <taxon>Hyphomicrobiales</taxon>
        <taxon>Rhizobiaceae</taxon>
        <taxon>Rhizobium/Agrobacterium group</taxon>
        <taxon>Rhizobium</taxon>
    </lineage>
</organism>
<dbReference type="AlphaFoldDB" id="A0A329YHC8"/>
<dbReference type="Proteomes" id="UP000251205">
    <property type="component" value="Unassembled WGS sequence"/>
</dbReference>
<dbReference type="Pfam" id="PF02924">
    <property type="entry name" value="HDPD"/>
    <property type="match status" value="1"/>
</dbReference>
<evidence type="ECO:0000313" key="1">
    <source>
        <dbReference type="EMBL" id="RAX42408.1"/>
    </source>
</evidence>
<dbReference type="InterPro" id="IPR004195">
    <property type="entry name" value="Head_decoration_D"/>
</dbReference>